<dbReference type="SMART" id="SM01007">
    <property type="entry name" value="Aldolase_II"/>
    <property type="match status" value="1"/>
</dbReference>
<dbReference type="PANTHER" id="PTHR22789:SF0">
    <property type="entry name" value="3-OXO-TETRONATE 4-PHOSPHATE DECARBOXYLASE-RELATED"/>
    <property type="match status" value="1"/>
</dbReference>
<dbReference type="Gene3D" id="3.40.225.10">
    <property type="entry name" value="Class II aldolase/adducin N-terminal domain"/>
    <property type="match status" value="1"/>
</dbReference>
<dbReference type="EMBL" id="DSLG01000002">
    <property type="protein sequence ID" value="HEA86616.1"/>
    <property type="molecule type" value="Genomic_DNA"/>
</dbReference>
<dbReference type="GO" id="GO:0046872">
    <property type="term" value="F:metal ion binding"/>
    <property type="evidence" value="ECO:0007669"/>
    <property type="project" value="UniProtKB-KW"/>
</dbReference>
<dbReference type="SUPFAM" id="SSF53639">
    <property type="entry name" value="AraD/HMP-PK domain-like"/>
    <property type="match status" value="1"/>
</dbReference>
<keyword evidence="1" id="KW-0479">Metal-binding</keyword>
<protein>
    <recommendedName>
        <fullName evidence="3">Class II aldolase/adducin N-terminal domain-containing protein</fullName>
    </recommendedName>
</protein>
<dbReference type="GO" id="GO:0019323">
    <property type="term" value="P:pentose catabolic process"/>
    <property type="evidence" value="ECO:0007669"/>
    <property type="project" value="TreeGrafter"/>
</dbReference>
<accession>A0A7C1NNJ4</accession>
<dbReference type="AlphaFoldDB" id="A0A7C1NNJ4"/>
<dbReference type="InterPro" id="IPR036409">
    <property type="entry name" value="Aldolase_II/adducin_N_sf"/>
</dbReference>
<keyword evidence="2" id="KW-0456">Lyase</keyword>
<dbReference type="PANTHER" id="PTHR22789">
    <property type="entry name" value="FUCULOSE PHOSPHATE ALDOLASE"/>
    <property type="match status" value="1"/>
</dbReference>
<reference evidence="4" key="1">
    <citation type="journal article" date="2020" name="mSystems">
        <title>Genome- and Community-Level Interaction Insights into Carbon Utilization and Element Cycling Functions of Hydrothermarchaeota in Hydrothermal Sediment.</title>
        <authorList>
            <person name="Zhou Z."/>
            <person name="Liu Y."/>
            <person name="Xu W."/>
            <person name="Pan J."/>
            <person name="Luo Z.H."/>
            <person name="Li M."/>
        </authorList>
    </citation>
    <scope>NUCLEOTIDE SEQUENCE [LARGE SCALE GENOMIC DNA]</scope>
    <source>
        <strain evidence="4">SpSt-265</strain>
    </source>
</reference>
<dbReference type="InterPro" id="IPR001303">
    <property type="entry name" value="Aldolase_II/adducin_N"/>
</dbReference>
<dbReference type="Pfam" id="PF00596">
    <property type="entry name" value="Aldolase_II"/>
    <property type="match status" value="1"/>
</dbReference>
<feature type="domain" description="Class II aldolase/adducin N-terminal" evidence="3">
    <location>
        <begin position="19"/>
        <end position="205"/>
    </location>
</feature>
<sequence>MVNLVNHLINGSINLSAIRQISEVAGLLHRLKWAPSHAGNFSLRLGQMLLTKISGARMKQIYHNPLPYLCLVYPAHTGCRFTVKPADALPTEEICAHILSQRIIARYRPQEKWILHSHPGTIIRFSLEHTPDAVISVLKRQRTLAVSAIPFFPAGSRELARATAKAFRYARVVIWCGHGAIASGKTLRTAFERIRAVNEQMKKETASET</sequence>
<dbReference type="GO" id="GO:0016832">
    <property type="term" value="F:aldehyde-lyase activity"/>
    <property type="evidence" value="ECO:0007669"/>
    <property type="project" value="TreeGrafter"/>
</dbReference>
<evidence type="ECO:0000256" key="2">
    <source>
        <dbReference type="ARBA" id="ARBA00023239"/>
    </source>
</evidence>
<comment type="caution">
    <text evidence="4">The sequence shown here is derived from an EMBL/GenBank/DDBJ whole genome shotgun (WGS) entry which is preliminary data.</text>
</comment>
<proteinExistence type="predicted"/>
<organism evidence="4">
    <name type="scientific">candidate division WOR-3 bacterium</name>
    <dbReference type="NCBI Taxonomy" id="2052148"/>
    <lineage>
        <taxon>Bacteria</taxon>
        <taxon>Bacteria division WOR-3</taxon>
    </lineage>
</organism>
<dbReference type="GO" id="GO:0005829">
    <property type="term" value="C:cytosol"/>
    <property type="evidence" value="ECO:0007669"/>
    <property type="project" value="TreeGrafter"/>
</dbReference>
<dbReference type="InterPro" id="IPR050197">
    <property type="entry name" value="Aldolase_class_II_sugar_metab"/>
</dbReference>
<gene>
    <name evidence="4" type="ORF">ENP94_01220</name>
</gene>
<evidence type="ECO:0000259" key="3">
    <source>
        <dbReference type="SMART" id="SM01007"/>
    </source>
</evidence>
<evidence type="ECO:0000313" key="4">
    <source>
        <dbReference type="EMBL" id="HEA86616.1"/>
    </source>
</evidence>
<name>A0A7C1NNJ4_UNCW3</name>
<evidence type="ECO:0000256" key="1">
    <source>
        <dbReference type="ARBA" id="ARBA00022723"/>
    </source>
</evidence>